<keyword evidence="1" id="KW-0812">Transmembrane</keyword>
<feature type="transmembrane region" description="Helical" evidence="1">
    <location>
        <begin position="69"/>
        <end position="93"/>
    </location>
</feature>
<feature type="transmembrane region" description="Helical" evidence="1">
    <location>
        <begin position="147"/>
        <end position="170"/>
    </location>
</feature>
<feature type="transmembrane region" description="Helical" evidence="1">
    <location>
        <begin position="7"/>
        <end position="25"/>
    </location>
</feature>
<proteinExistence type="predicted"/>
<gene>
    <name evidence="2" type="ORF">IAA08_01990</name>
</gene>
<reference evidence="2" key="2">
    <citation type="submission" date="2021-04" db="EMBL/GenBank/DDBJ databases">
        <authorList>
            <person name="Gilroy R."/>
        </authorList>
    </citation>
    <scope>NUCLEOTIDE SEQUENCE</scope>
    <source>
        <strain evidence="2">CHK192-9172</strain>
    </source>
</reference>
<dbReference type="GO" id="GO:0022904">
    <property type="term" value="P:respiratory electron transport chain"/>
    <property type="evidence" value="ECO:0007669"/>
    <property type="project" value="InterPro"/>
</dbReference>
<reference evidence="2" key="1">
    <citation type="journal article" date="2021" name="PeerJ">
        <title>Extensive microbial diversity within the chicken gut microbiome revealed by metagenomics and culture.</title>
        <authorList>
            <person name="Gilroy R."/>
            <person name="Ravi A."/>
            <person name="Getino M."/>
            <person name="Pursley I."/>
            <person name="Horton D.L."/>
            <person name="Alikhan N.F."/>
            <person name="Baker D."/>
            <person name="Gharbi K."/>
            <person name="Hall N."/>
            <person name="Watson M."/>
            <person name="Adriaenssens E.M."/>
            <person name="Foster-Nyarko E."/>
            <person name="Jarju S."/>
            <person name="Secka A."/>
            <person name="Antonio M."/>
            <person name="Oren A."/>
            <person name="Chaudhuri R.R."/>
            <person name="La Ragione R."/>
            <person name="Hildebrand F."/>
            <person name="Pallen M.J."/>
        </authorList>
    </citation>
    <scope>NUCLEOTIDE SEQUENCE</scope>
    <source>
        <strain evidence="2">CHK192-9172</strain>
    </source>
</reference>
<accession>A0A9D2IFQ6</accession>
<comment type="caution">
    <text evidence="2">The sequence shown here is derived from an EMBL/GenBank/DDBJ whole genome shotgun (WGS) entry which is preliminary data.</text>
</comment>
<dbReference type="InterPro" id="IPR016174">
    <property type="entry name" value="Di-haem_cyt_TM"/>
</dbReference>
<evidence type="ECO:0000313" key="2">
    <source>
        <dbReference type="EMBL" id="HIZ06688.1"/>
    </source>
</evidence>
<dbReference type="AlphaFoldDB" id="A0A9D2IFQ6"/>
<feature type="transmembrane region" description="Helical" evidence="1">
    <location>
        <begin position="105"/>
        <end position="126"/>
    </location>
</feature>
<feature type="transmembrane region" description="Helical" evidence="1">
    <location>
        <begin position="190"/>
        <end position="211"/>
    </location>
</feature>
<dbReference type="Proteomes" id="UP000824024">
    <property type="component" value="Unassembled WGS sequence"/>
</dbReference>
<keyword evidence="1" id="KW-0472">Membrane</keyword>
<dbReference type="SUPFAM" id="SSF81342">
    <property type="entry name" value="Transmembrane di-heme cytochromes"/>
    <property type="match status" value="1"/>
</dbReference>
<dbReference type="GO" id="GO:0016020">
    <property type="term" value="C:membrane"/>
    <property type="evidence" value="ECO:0007669"/>
    <property type="project" value="InterPro"/>
</dbReference>
<evidence type="ECO:0000313" key="3">
    <source>
        <dbReference type="Proteomes" id="UP000824024"/>
    </source>
</evidence>
<organism evidence="2 3">
    <name type="scientific">Candidatus Eubacterium avistercoris</name>
    <dbReference type="NCBI Taxonomy" id="2838567"/>
    <lineage>
        <taxon>Bacteria</taxon>
        <taxon>Bacillati</taxon>
        <taxon>Bacillota</taxon>
        <taxon>Clostridia</taxon>
        <taxon>Eubacteriales</taxon>
        <taxon>Eubacteriaceae</taxon>
        <taxon>Eubacterium</taxon>
    </lineage>
</organism>
<sequence>MKTKKIITDIAMTVLLLLLMAYELIGSRAHEWFGTGMLIMFILHHILNRKWTASIRKGRYTPFRILQTLLVLLILASILCSIVTGIMMSRYIFDFLPGTGGMGQARILHMLAAYWGFVWMSLHLGLHWNRMIGMVQKERKNTGYAKVWILRIIGAGIAAYGVYAFVIRGIGSYMFLHSLFVFFDYKEPLLLFYADYIAVMGLFVWIGHYLAKWLGTIPGKKTRKRQDRPDEEEQEDR</sequence>
<name>A0A9D2IFQ6_9FIRM</name>
<evidence type="ECO:0000256" key="1">
    <source>
        <dbReference type="SAM" id="Phobius"/>
    </source>
</evidence>
<dbReference type="EMBL" id="DXCH01000052">
    <property type="protein sequence ID" value="HIZ06688.1"/>
    <property type="molecule type" value="Genomic_DNA"/>
</dbReference>
<keyword evidence="1" id="KW-1133">Transmembrane helix</keyword>
<feature type="transmembrane region" description="Helical" evidence="1">
    <location>
        <begin position="31"/>
        <end position="48"/>
    </location>
</feature>
<protein>
    <submittedName>
        <fullName evidence="2">DUF4405 domain-containing protein</fullName>
    </submittedName>
</protein>